<accession>A0A8T0H9J5</accession>
<dbReference type="EMBL" id="CM026428">
    <property type="protein sequence ID" value="KAG0568083.1"/>
    <property type="molecule type" value="Genomic_DNA"/>
</dbReference>
<feature type="compositionally biased region" description="Basic and acidic residues" evidence="1">
    <location>
        <begin position="212"/>
        <end position="226"/>
    </location>
</feature>
<dbReference type="OrthoDB" id="1914474at2759"/>
<dbReference type="InterPro" id="IPR053346">
    <property type="entry name" value="Fra_a_1-associated"/>
</dbReference>
<sequence length="247" mass="27670">MDVRVRTVSQENGKGMDFWKGSGNGESSGFSRKFDPNDPCTYSTIRKYKCFLDGADPSGPPLHKCERTEQLLRRCPGRPAEVVESETEYTQGDAANGTTNFWDKDNDRILSRPGQPRGSEQQPWSTVPMPTLEPGWPREFGQRDERRSSSTARAPGTFSGFGGIVDAIEDVVRETEDMAHSFLHVFGLDGDETNRSGNPFDRWFGGDMFGGTERRAPRRSEADESTRTTQSTPSKPDVFDPKDFREV</sequence>
<reference evidence="2" key="1">
    <citation type="submission" date="2020-06" db="EMBL/GenBank/DDBJ databases">
        <title>WGS assembly of Ceratodon purpureus strain R40.</title>
        <authorList>
            <person name="Carey S.B."/>
            <person name="Jenkins J."/>
            <person name="Shu S."/>
            <person name="Lovell J.T."/>
            <person name="Sreedasyam A."/>
            <person name="Maumus F."/>
            <person name="Tiley G.P."/>
            <person name="Fernandez-Pozo N."/>
            <person name="Barry K."/>
            <person name="Chen C."/>
            <person name="Wang M."/>
            <person name="Lipzen A."/>
            <person name="Daum C."/>
            <person name="Saski C.A."/>
            <person name="Payton A.C."/>
            <person name="Mcbreen J.C."/>
            <person name="Conrad R.E."/>
            <person name="Kollar L.M."/>
            <person name="Olsson S."/>
            <person name="Huttunen S."/>
            <person name="Landis J.B."/>
            <person name="Wickett N.J."/>
            <person name="Johnson M.G."/>
            <person name="Rensing S.A."/>
            <person name="Grimwood J."/>
            <person name="Schmutz J."/>
            <person name="Mcdaniel S.F."/>
        </authorList>
    </citation>
    <scope>NUCLEOTIDE SEQUENCE</scope>
    <source>
        <strain evidence="2">R40</strain>
    </source>
</reference>
<feature type="region of interest" description="Disordered" evidence="1">
    <location>
        <begin position="199"/>
        <end position="247"/>
    </location>
</feature>
<proteinExistence type="predicted"/>
<dbReference type="AlphaFoldDB" id="A0A8T0H9J5"/>
<feature type="compositionally biased region" description="Basic and acidic residues" evidence="1">
    <location>
        <begin position="237"/>
        <end position="247"/>
    </location>
</feature>
<dbReference type="PANTHER" id="PTHR35722">
    <property type="entry name" value="MAL D 1-ASSOCIATED PROTEIN"/>
    <property type="match status" value="1"/>
</dbReference>
<evidence type="ECO:0000313" key="2">
    <source>
        <dbReference type="EMBL" id="KAG0568083.1"/>
    </source>
</evidence>
<dbReference type="Proteomes" id="UP000822688">
    <property type="component" value="Chromosome 7"/>
</dbReference>
<feature type="region of interest" description="Disordered" evidence="1">
    <location>
        <begin position="82"/>
        <end position="160"/>
    </location>
</feature>
<name>A0A8T0H9J5_CERPU</name>
<evidence type="ECO:0000256" key="1">
    <source>
        <dbReference type="SAM" id="MobiDB-lite"/>
    </source>
</evidence>
<evidence type="ECO:0000313" key="3">
    <source>
        <dbReference type="Proteomes" id="UP000822688"/>
    </source>
</evidence>
<gene>
    <name evidence="2" type="ORF">KC19_7G185100</name>
</gene>
<comment type="caution">
    <text evidence="2">The sequence shown here is derived from an EMBL/GenBank/DDBJ whole genome shotgun (WGS) entry which is preliminary data.</text>
</comment>
<organism evidence="2 3">
    <name type="scientific">Ceratodon purpureus</name>
    <name type="common">Fire moss</name>
    <name type="synonym">Dicranum purpureum</name>
    <dbReference type="NCBI Taxonomy" id="3225"/>
    <lineage>
        <taxon>Eukaryota</taxon>
        <taxon>Viridiplantae</taxon>
        <taxon>Streptophyta</taxon>
        <taxon>Embryophyta</taxon>
        <taxon>Bryophyta</taxon>
        <taxon>Bryophytina</taxon>
        <taxon>Bryopsida</taxon>
        <taxon>Dicranidae</taxon>
        <taxon>Pseudoditrichales</taxon>
        <taxon>Ditrichaceae</taxon>
        <taxon>Ceratodon</taxon>
    </lineage>
</organism>
<dbReference type="PANTHER" id="PTHR35722:SF1">
    <property type="entry name" value="MAL D 1-ASSOCIATED PROTEIN"/>
    <property type="match status" value="1"/>
</dbReference>
<keyword evidence="3" id="KW-1185">Reference proteome</keyword>
<protein>
    <submittedName>
        <fullName evidence="2">Uncharacterized protein</fullName>
    </submittedName>
</protein>